<feature type="compositionally biased region" description="Basic and acidic residues" evidence="1">
    <location>
        <begin position="129"/>
        <end position="158"/>
    </location>
</feature>
<dbReference type="EMBL" id="DYVR01000032">
    <property type="protein sequence ID" value="HJF84257.1"/>
    <property type="molecule type" value="Genomic_DNA"/>
</dbReference>
<evidence type="ECO:0000259" key="2">
    <source>
        <dbReference type="Pfam" id="PF12641"/>
    </source>
</evidence>
<dbReference type="SUPFAM" id="SSF52218">
    <property type="entry name" value="Flavoproteins"/>
    <property type="match status" value="1"/>
</dbReference>
<dbReference type="Pfam" id="PF12641">
    <property type="entry name" value="Flavodoxin_3"/>
    <property type="match status" value="1"/>
</dbReference>
<dbReference type="RefSeq" id="WP_304067060.1">
    <property type="nucleotide sequence ID" value="NZ_CALXYC010000019.1"/>
</dbReference>
<accession>A0A921HMC7</accession>
<evidence type="ECO:0000256" key="1">
    <source>
        <dbReference type="SAM" id="MobiDB-lite"/>
    </source>
</evidence>
<gene>
    <name evidence="3" type="ORF">K8V65_01130</name>
</gene>
<evidence type="ECO:0000313" key="3">
    <source>
        <dbReference type="EMBL" id="HJF84257.1"/>
    </source>
</evidence>
<reference evidence="3" key="2">
    <citation type="submission" date="2021-09" db="EMBL/GenBank/DDBJ databases">
        <authorList>
            <person name="Gilroy R."/>
        </authorList>
    </citation>
    <scope>NUCLEOTIDE SEQUENCE</scope>
    <source>
        <strain evidence="3">7318</strain>
    </source>
</reference>
<comment type="caution">
    <text evidence="3">The sequence shown here is derived from an EMBL/GenBank/DDBJ whole genome shotgun (WGS) entry which is preliminary data.</text>
</comment>
<dbReference type="AlphaFoldDB" id="A0A921HMC7"/>
<dbReference type="PANTHER" id="PTHR38030">
    <property type="entry name" value="PROTOPORPHYRINOGEN IX DEHYDROGENASE [MENAQUINONE]"/>
    <property type="match status" value="1"/>
</dbReference>
<name>A0A921HMC7_9FIRM</name>
<organism evidence="3 4">
    <name type="scientific">Megamonas hypermegale</name>
    <dbReference type="NCBI Taxonomy" id="158847"/>
    <lineage>
        <taxon>Bacteria</taxon>
        <taxon>Bacillati</taxon>
        <taxon>Bacillota</taxon>
        <taxon>Negativicutes</taxon>
        <taxon>Selenomonadales</taxon>
        <taxon>Selenomonadaceae</taxon>
        <taxon>Megamonas</taxon>
    </lineage>
</organism>
<dbReference type="GO" id="GO:0006783">
    <property type="term" value="P:heme biosynthetic process"/>
    <property type="evidence" value="ECO:0007669"/>
    <property type="project" value="TreeGrafter"/>
</dbReference>
<dbReference type="InterPro" id="IPR052200">
    <property type="entry name" value="Protoporphyrinogen_IX_DH"/>
</dbReference>
<dbReference type="PANTHER" id="PTHR38030:SF2">
    <property type="entry name" value="PROTOPORPHYRINOGEN IX DEHYDROGENASE [QUINONE]"/>
    <property type="match status" value="1"/>
</dbReference>
<feature type="domain" description="Flavodoxin-like" evidence="2">
    <location>
        <begin position="5"/>
        <end position="166"/>
    </location>
</feature>
<dbReference type="InterPro" id="IPR008254">
    <property type="entry name" value="Flavodoxin/NO_synth"/>
</dbReference>
<dbReference type="Gene3D" id="3.40.50.360">
    <property type="match status" value="1"/>
</dbReference>
<dbReference type="Proteomes" id="UP000780768">
    <property type="component" value="Unassembled WGS sequence"/>
</dbReference>
<dbReference type="GO" id="GO:0010181">
    <property type="term" value="F:FMN binding"/>
    <property type="evidence" value="ECO:0007669"/>
    <property type="project" value="InterPro"/>
</dbReference>
<proteinExistence type="predicted"/>
<protein>
    <submittedName>
        <fullName evidence="3">Flavodoxin family protein</fullName>
    </submittedName>
</protein>
<feature type="region of interest" description="Disordered" evidence="1">
    <location>
        <begin position="121"/>
        <end position="158"/>
    </location>
</feature>
<sequence length="185" mass="20582">MHKWLIVYSSVTGNTKQIAEAMYGAFAEGEADIISIREIGTISLDDYDYIAVGYWLTRGAPDKAVQKFLAELSGKTVVLFQTHGAEVGSEHAVTAFARAAAKLGEGCDVLGTFSSQGRINPALLSRRQNSTDKNDPHAANERNKKRWENAAKHPDENDLQRAKDFVFAMKHKLALREKYRQKANQ</sequence>
<reference evidence="3" key="1">
    <citation type="journal article" date="2021" name="PeerJ">
        <title>Extensive microbial diversity within the chicken gut microbiome revealed by metagenomics and culture.</title>
        <authorList>
            <person name="Gilroy R."/>
            <person name="Ravi A."/>
            <person name="Getino M."/>
            <person name="Pursley I."/>
            <person name="Horton D.L."/>
            <person name="Alikhan N.F."/>
            <person name="Baker D."/>
            <person name="Gharbi K."/>
            <person name="Hall N."/>
            <person name="Watson M."/>
            <person name="Adriaenssens E.M."/>
            <person name="Foster-Nyarko E."/>
            <person name="Jarju S."/>
            <person name="Secka A."/>
            <person name="Antonio M."/>
            <person name="Oren A."/>
            <person name="Chaudhuri R.R."/>
            <person name="La Ragione R."/>
            <person name="Hildebrand F."/>
            <person name="Pallen M.J."/>
        </authorList>
    </citation>
    <scope>NUCLEOTIDE SEQUENCE</scope>
    <source>
        <strain evidence="3">7318</strain>
    </source>
</reference>
<dbReference type="GO" id="GO:0016651">
    <property type="term" value="F:oxidoreductase activity, acting on NAD(P)H"/>
    <property type="evidence" value="ECO:0007669"/>
    <property type="project" value="UniProtKB-ARBA"/>
</dbReference>
<evidence type="ECO:0000313" key="4">
    <source>
        <dbReference type="Proteomes" id="UP000780768"/>
    </source>
</evidence>
<dbReference type="GO" id="GO:0070819">
    <property type="term" value="F:menaquinone-dependent protoporphyrinogen oxidase activity"/>
    <property type="evidence" value="ECO:0007669"/>
    <property type="project" value="TreeGrafter"/>
</dbReference>
<dbReference type="InterPro" id="IPR029039">
    <property type="entry name" value="Flavoprotein-like_sf"/>
</dbReference>